<evidence type="ECO:0000256" key="1">
    <source>
        <dbReference type="SAM" id="SignalP"/>
    </source>
</evidence>
<organism evidence="2 3">
    <name type="scientific">Acidovorax soli</name>
    <dbReference type="NCBI Taxonomy" id="592050"/>
    <lineage>
        <taxon>Bacteria</taxon>
        <taxon>Pseudomonadati</taxon>
        <taxon>Pseudomonadota</taxon>
        <taxon>Betaproteobacteria</taxon>
        <taxon>Burkholderiales</taxon>
        <taxon>Comamonadaceae</taxon>
        <taxon>Acidovorax</taxon>
    </lineage>
</organism>
<evidence type="ECO:0008006" key="4">
    <source>
        <dbReference type="Google" id="ProtNLM"/>
    </source>
</evidence>
<name>A0A7X0UB70_9BURK</name>
<gene>
    <name evidence="2" type="ORF">HNP48_003978</name>
</gene>
<dbReference type="EMBL" id="JACHLK010000008">
    <property type="protein sequence ID" value="MBB6561285.1"/>
    <property type="molecule type" value="Genomic_DNA"/>
</dbReference>
<feature type="chain" id="PRO_5031028732" description="SH3 domain-containing protein" evidence="1">
    <location>
        <begin position="23"/>
        <end position="505"/>
    </location>
</feature>
<keyword evidence="3" id="KW-1185">Reference proteome</keyword>
<proteinExistence type="predicted"/>
<evidence type="ECO:0000313" key="3">
    <source>
        <dbReference type="Proteomes" id="UP000575083"/>
    </source>
</evidence>
<feature type="signal peptide" evidence="1">
    <location>
        <begin position="1"/>
        <end position="22"/>
    </location>
</feature>
<accession>A0A7X0UB70</accession>
<evidence type="ECO:0000313" key="2">
    <source>
        <dbReference type="EMBL" id="MBB6561285.1"/>
    </source>
</evidence>
<dbReference type="AlphaFoldDB" id="A0A7X0UB70"/>
<reference evidence="2 3" key="1">
    <citation type="submission" date="2020-08" db="EMBL/GenBank/DDBJ databases">
        <title>Functional genomics of gut bacteria from endangered species of beetles.</title>
        <authorList>
            <person name="Carlos-Shanley C."/>
        </authorList>
    </citation>
    <scope>NUCLEOTIDE SEQUENCE [LARGE SCALE GENOMIC DNA]</scope>
    <source>
        <strain evidence="2 3">S00198</strain>
    </source>
</reference>
<comment type="caution">
    <text evidence="2">The sequence shown here is derived from an EMBL/GenBank/DDBJ whole genome shotgun (WGS) entry which is preliminary data.</text>
</comment>
<dbReference type="Proteomes" id="UP000575083">
    <property type="component" value="Unassembled WGS sequence"/>
</dbReference>
<sequence length="505" mass="54085">MNRTTLTLVAAVASAATMVATAAVQPPPASSLGNAIVVQDQAVLRAAPRESAQQQSALWQGEVLEVRGERLDYLQVWDHKRERGGFIRTSEVRRVAEGEAEAPALLSVLRFVRDTPGAEALGIGITAAYLQAAPAKALAGEQGAQAFDALGTLADRLARRASAATPGKASGATLSAHLDVANGYGVRFTTYEVEGRMQVCYDGEAFRRVLAMPVADAEQRARAALALTRPECVNPDLPAHERARVQEWQSEVLERVDVAGLPSYVRNRIQMRRASVWSALAFQQARKDAAGPASAAAASRALAEFAGVAKNDLPDEDQPAYNDAAMRVSAVRWALAPASLPPAQGSRPGIVTEAGAPGETCVLLVDAQKGAKAPLLRRCTYGVVWAGSASINREGTAVSLAVQPLEGWRELWVMRKTAEGWLVDVLPPAATAPETGVAEWAGWVPGGQQMLVAREARGQGRYRRSFEIVRLEGLATERVTGDVAALPLFQRWQDPAWKRQTLSLR</sequence>
<protein>
    <recommendedName>
        <fullName evidence="4">SH3 domain-containing protein</fullName>
    </recommendedName>
</protein>
<keyword evidence="1" id="KW-0732">Signal</keyword>